<organism evidence="3 4">
    <name type="scientific">Colletotrichum karsti</name>
    <dbReference type="NCBI Taxonomy" id="1095194"/>
    <lineage>
        <taxon>Eukaryota</taxon>
        <taxon>Fungi</taxon>
        <taxon>Dikarya</taxon>
        <taxon>Ascomycota</taxon>
        <taxon>Pezizomycotina</taxon>
        <taxon>Sordariomycetes</taxon>
        <taxon>Hypocreomycetidae</taxon>
        <taxon>Glomerellales</taxon>
        <taxon>Glomerellaceae</taxon>
        <taxon>Colletotrichum</taxon>
        <taxon>Colletotrichum boninense species complex</taxon>
    </lineage>
</organism>
<dbReference type="InterPro" id="IPR024964">
    <property type="entry name" value="CTLH/CRA"/>
</dbReference>
<dbReference type="Pfam" id="PF10607">
    <property type="entry name" value="CTLH"/>
    <property type="match status" value="1"/>
</dbReference>
<dbReference type="OrthoDB" id="2415936at2759"/>
<dbReference type="InterPro" id="IPR013144">
    <property type="entry name" value="CRA_dom"/>
</dbReference>
<dbReference type="InterPro" id="IPR006595">
    <property type="entry name" value="CTLH_C"/>
</dbReference>
<sequence>MSGLPDINDPTAIAVWNRAAARLVRETLERIMTSSASTATPMKHAFERRVQDVKSPKSDINALILDYLMMEGYSGAASRFCKEANLSPFHVDETIKTRQQIQKAIHQGNISGAIEELNDFDSEILDRDPQLHFALLRLQLVELIRQCTKSGDITPALTFATNHLGPRAPTDPRFLKDLEETMALLIFPHNDLEPALAAILHPDLRRGVADDVNKAILQRESQRREASIRRLVRMRQWAENTARAEKKALPERIGLGLGGDDSEHDHMVLS</sequence>
<reference evidence="3" key="1">
    <citation type="submission" date="2020-03" db="EMBL/GenBank/DDBJ databases">
        <authorList>
            <person name="He L."/>
        </authorList>
    </citation>
    <scope>NUCLEOTIDE SEQUENCE</scope>
    <source>
        <strain evidence="3">CkLH20</strain>
    </source>
</reference>
<dbReference type="Proteomes" id="UP000781932">
    <property type="component" value="Unassembled WGS sequence"/>
</dbReference>
<dbReference type="InterPro" id="IPR050618">
    <property type="entry name" value="Ubq-SigPath_Reg"/>
</dbReference>
<evidence type="ECO:0000259" key="2">
    <source>
        <dbReference type="PROSITE" id="PS50897"/>
    </source>
</evidence>
<dbReference type="PANTHER" id="PTHR12864">
    <property type="entry name" value="RAN BINDING PROTEIN 9-RELATED"/>
    <property type="match status" value="1"/>
</dbReference>
<dbReference type="EMBL" id="JAATWM020000002">
    <property type="protein sequence ID" value="KAF9881624.1"/>
    <property type="molecule type" value="Genomic_DNA"/>
</dbReference>
<evidence type="ECO:0000256" key="1">
    <source>
        <dbReference type="ARBA" id="ARBA00002343"/>
    </source>
</evidence>
<dbReference type="InterPro" id="IPR006594">
    <property type="entry name" value="LisH"/>
</dbReference>
<dbReference type="AlphaFoldDB" id="A0A9P6LML3"/>
<evidence type="ECO:0000313" key="3">
    <source>
        <dbReference type="EMBL" id="KAF9881624.1"/>
    </source>
</evidence>
<dbReference type="GeneID" id="62156564"/>
<reference evidence="3" key="2">
    <citation type="submission" date="2020-11" db="EMBL/GenBank/DDBJ databases">
        <title>Whole genome sequencing of Colletotrichum sp.</title>
        <authorList>
            <person name="Li H."/>
        </authorList>
    </citation>
    <scope>NUCLEOTIDE SEQUENCE</scope>
    <source>
        <strain evidence="3">CkLH20</strain>
    </source>
</reference>
<dbReference type="SMART" id="SM00668">
    <property type="entry name" value="CTLH"/>
    <property type="match status" value="1"/>
</dbReference>
<name>A0A9P6LML3_9PEZI</name>
<accession>A0A9P6LML3</accession>
<evidence type="ECO:0000313" key="4">
    <source>
        <dbReference type="Proteomes" id="UP000781932"/>
    </source>
</evidence>
<proteinExistence type="predicted"/>
<dbReference type="PROSITE" id="PS50896">
    <property type="entry name" value="LISH"/>
    <property type="match status" value="1"/>
</dbReference>
<dbReference type="Pfam" id="PF08513">
    <property type="entry name" value="LisH"/>
    <property type="match status" value="1"/>
</dbReference>
<keyword evidence="4" id="KW-1185">Reference proteome</keyword>
<dbReference type="SMART" id="SM00757">
    <property type="entry name" value="CRA"/>
    <property type="match status" value="1"/>
</dbReference>
<dbReference type="RefSeq" id="XP_038751085.1">
    <property type="nucleotide sequence ID" value="XM_038883490.1"/>
</dbReference>
<protein>
    <submittedName>
        <fullName evidence="3">Ran binding protein in the microtubule-organising centre</fullName>
    </submittedName>
</protein>
<dbReference type="SMART" id="SM00667">
    <property type="entry name" value="LisH"/>
    <property type="match status" value="1"/>
</dbReference>
<dbReference type="PROSITE" id="PS50897">
    <property type="entry name" value="CTLH"/>
    <property type="match status" value="1"/>
</dbReference>
<gene>
    <name evidence="3" type="ORF">CkaCkLH20_00770</name>
</gene>
<feature type="domain" description="CTLH" evidence="2">
    <location>
        <begin position="94"/>
        <end position="151"/>
    </location>
</feature>
<comment type="caution">
    <text evidence="3">The sequence shown here is derived from an EMBL/GenBank/DDBJ whole genome shotgun (WGS) entry which is preliminary data.</text>
</comment>
<comment type="function">
    <text evidence="1">Involved in the proteasome-dependent degradation of fructose-1,6-bisphosphatase.</text>
</comment>